<dbReference type="SUPFAM" id="SSF89796">
    <property type="entry name" value="CoA-transferase family III (CaiB/BaiF)"/>
    <property type="match status" value="1"/>
</dbReference>
<dbReference type="Proteomes" id="UP000182985">
    <property type="component" value="Unassembled WGS sequence"/>
</dbReference>
<sequence length="396" mass="42427">MKPLQGIRILDFSRVLAGPLATQILAELGATVTKIERPGSGDESRDFEPRLPGGQSAYFFAFNRAKRSMTLNLKSPRAQEIAATLAAQHDVVLENFLPGDMDRFNLGYAKLSSLNPKLIYVSNTGFGQTGPYRDRAGYDTVFQALSGVMHLTGHPDSPPSKAGVPIADLTAGLWIAIAILTGLVGRAQSGEGCHVDLAMMDVQASLLALAAARLFALDEDISRSGTEHPGRVPSAAFQCLDGGWLHISASDQHWTRLCNVLGLAEIGADPDFAKNAGRLENRKRVMDEMRAAIALREQKPLAEALRSAGIPAGEVNTVREILNDPHMQARGVVGVFEHPTEGAFKGLRTPVSFTGFDSPQPGCPPLLGADTDTILRQEMNLSDAEIATLRQEGAIG</sequence>
<name>A0A1J6HZJ3_9HYPH</name>
<dbReference type="Gene3D" id="3.30.1540.10">
    <property type="entry name" value="formyl-coa transferase, domain 3"/>
    <property type="match status" value="1"/>
</dbReference>
<gene>
    <name evidence="2" type="ORF">BLA27_10245</name>
</gene>
<dbReference type="GO" id="GO:0008410">
    <property type="term" value="F:CoA-transferase activity"/>
    <property type="evidence" value="ECO:0007669"/>
    <property type="project" value="TreeGrafter"/>
</dbReference>
<dbReference type="InterPro" id="IPR044855">
    <property type="entry name" value="CoA-Trfase_III_dom3_sf"/>
</dbReference>
<dbReference type="PANTHER" id="PTHR48207">
    <property type="entry name" value="SUCCINATE--HYDROXYMETHYLGLUTARATE COA-TRANSFERASE"/>
    <property type="match status" value="1"/>
</dbReference>
<keyword evidence="3" id="KW-1185">Reference proteome</keyword>
<dbReference type="InterPro" id="IPR003673">
    <property type="entry name" value="CoA-Trfase_fam_III"/>
</dbReference>
<organism evidence="2 3">
    <name type="scientific">Brucella cytisi</name>
    <dbReference type="NCBI Taxonomy" id="407152"/>
    <lineage>
        <taxon>Bacteria</taxon>
        <taxon>Pseudomonadati</taxon>
        <taxon>Pseudomonadota</taxon>
        <taxon>Alphaproteobacteria</taxon>
        <taxon>Hyphomicrobiales</taxon>
        <taxon>Brucellaceae</taxon>
        <taxon>Brucella/Ochrobactrum group</taxon>
        <taxon>Brucella</taxon>
    </lineage>
</organism>
<evidence type="ECO:0000313" key="3">
    <source>
        <dbReference type="Proteomes" id="UP000182985"/>
    </source>
</evidence>
<reference evidence="2 3" key="1">
    <citation type="submission" date="2016-10" db="EMBL/GenBank/DDBJ databases">
        <title>The Draft Genome Sequence of the Potato Rhizosphere Bacteria Ochrobactrum sp. IPA7.2.</title>
        <authorList>
            <person name="Gogoleva N.E."/>
            <person name="Khlopko Y.A."/>
            <person name="Burygin G.L."/>
            <person name="Plotnikov A.O."/>
        </authorList>
    </citation>
    <scope>NUCLEOTIDE SEQUENCE [LARGE SCALE GENOMIC DNA]</scope>
    <source>
        <strain evidence="2 3">IPA7.2</strain>
    </source>
</reference>
<dbReference type="PANTHER" id="PTHR48207:SF3">
    <property type="entry name" value="SUCCINATE--HYDROXYMETHYLGLUTARATE COA-TRANSFERASE"/>
    <property type="match status" value="1"/>
</dbReference>
<dbReference type="RefSeq" id="WP_071631663.1">
    <property type="nucleotide sequence ID" value="NZ_MOEC01000008.1"/>
</dbReference>
<dbReference type="OrthoDB" id="9806585at2"/>
<accession>A0A1J6HZJ3</accession>
<proteinExistence type="predicted"/>
<evidence type="ECO:0000256" key="1">
    <source>
        <dbReference type="ARBA" id="ARBA00022679"/>
    </source>
</evidence>
<dbReference type="AlphaFoldDB" id="A0A1J6HZJ3"/>
<dbReference type="Pfam" id="PF02515">
    <property type="entry name" value="CoA_transf_3"/>
    <property type="match status" value="1"/>
</dbReference>
<dbReference type="EMBL" id="MOEC01000008">
    <property type="protein sequence ID" value="OIS93679.1"/>
    <property type="molecule type" value="Genomic_DNA"/>
</dbReference>
<evidence type="ECO:0000313" key="2">
    <source>
        <dbReference type="EMBL" id="OIS93679.1"/>
    </source>
</evidence>
<keyword evidence="1 2" id="KW-0808">Transferase</keyword>
<dbReference type="InterPro" id="IPR050483">
    <property type="entry name" value="CoA-transferase_III_domain"/>
</dbReference>
<comment type="caution">
    <text evidence="2">The sequence shown here is derived from an EMBL/GenBank/DDBJ whole genome shotgun (WGS) entry which is preliminary data.</text>
</comment>
<dbReference type="Gene3D" id="3.40.50.10540">
    <property type="entry name" value="Crotonobetainyl-coa:carnitine coa-transferase, domain 1"/>
    <property type="match status" value="1"/>
</dbReference>
<protein>
    <submittedName>
        <fullName evidence="2">CoA transferase</fullName>
    </submittedName>
</protein>
<dbReference type="InterPro" id="IPR023606">
    <property type="entry name" value="CoA-Trfase_III_dom_1_sf"/>
</dbReference>